<keyword evidence="5" id="KW-0507">mRNA processing</keyword>
<proteinExistence type="inferred from homology"/>
<feature type="region of interest" description="Disordered" evidence="12">
    <location>
        <begin position="16"/>
        <end position="57"/>
    </location>
</feature>
<keyword evidence="6" id="KW-0747">Spliceosome</keyword>
<evidence type="ECO:0000313" key="15">
    <source>
        <dbReference type="Proteomes" id="UP000712281"/>
    </source>
</evidence>
<dbReference type="GO" id="GO:0005681">
    <property type="term" value="C:spliceosomal complex"/>
    <property type="evidence" value="ECO:0007669"/>
    <property type="project" value="UniProtKB-KW"/>
</dbReference>
<dbReference type="GO" id="GO:0030490">
    <property type="term" value="P:maturation of SSU-rRNA"/>
    <property type="evidence" value="ECO:0007669"/>
    <property type="project" value="TreeGrafter"/>
</dbReference>
<evidence type="ECO:0000256" key="1">
    <source>
        <dbReference type="ARBA" id="ARBA00004123"/>
    </source>
</evidence>
<dbReference type="PROSITE" id="PS52002">
    <property type="entry name" value="SM"/>
    <property type="match status" value="1"/>
</dbReference>
<dbReference type="InterPro" id="IPR010920">
    <property type="entry name" value="LSM_dom_sf"/>
</dbReference>
<feature type="compositionally biased region" description="Basic and acidic residues" evidence="12">
    <location>
        <begin position="44"/>
        <end position="57"/>
    </location>
</feature>
<feature type="compositionally biased region" description="Basic and acidic residues" evidence="12">
    <location>
        <begin position="16"/>
        <end position="37"/>
    </location>
</feature>
<comment type="function">
    <text evidence="11">Component of LSM protein complexes, which are involved in RNA processing. Component of the cytoplasmic LSM1-LSM7 complex which is involved in mRNA degradation by promoting decapping and leading to accurate 5'-3' mRNA decay. The cytoplasmic LSM1-LSM7 complex regulates developmental gene expression by the decapping of specific development-related transcripts. Component of the nuclear LSM2-LSM8 complex which is involved splicing nuclear mRNAs. LSM2-LSM8 binds directly to the U6 small nuclear RNAs (snRNAs) and is essential for accurate splicing of selected development-related mRNAs through the stabilization of the spliceosomal U6 snRNA. Plays a critical role in the regulation of development-related gene expression.</text>
</comment>
<dbReference type="Gene3D" id="2.30.30.100">
    <property type="match status" value="1"/>
</dbReference>
<evidence type="ECO:0000313" key="14">
    <source>
        <dbReference type="EMBL" id="KAF2609061.1"/>
    </source>
</evidence>
<evidence type="ECO:0000256" key="3">
    <source>
        <dbReference type="ARBA" id="ARBA00006850"/>
    </source>
</evidence>
<keyword evidence="9" id="KW-0539">Nucleus</keyword>
<keyword evidence="10" id="KW-0687">Ribonucleoprotein</keyword>
<comment type="subcellular location">
    <subcellularLocation>
        <location evidence="2">Cytoplasm</location>
    </subcellularLocation>
    <subcellularLocation>
        <location evidence="1">Nucleus</location>
    </subcellularLocation>
</comment>
<organism evidence="14 15">
    <name type="scientific">Brassica cretica</name>
    <name type="common">Mustard</name>
    <dbReference type="NCBI Taxonomy" id="69181"/>
    <lineage>
        <taxon>Eukaryota</taxon>
        <taxon>Viridiplantae</taxon>
        <taxon>Streptophyta</taxon>
        <taxon>Embryophyta</taxon>
        <taxon>Tracheophyta</taxon>
        <taxon>Spermatophyta</taxon>
        <taxon>Magnoliopsida</taxon>
        <taxon>eudicotyledons</taxon>
        <taxon>Gunneridae</taxon>
        <taxon>Pentapetalae</taxon>
        <taxon>rosids</taxon>
        <taxon>malvids</taxon>
        <taxon>Brassicales</taxon>
        <taxon>Brassicaceae</taxon>
        <taxon>Brassiceae</taxon>
        <taxon>Brassica</taxon>
    </lineage>
</organism>
<name>A0A8S9LT86_BRACR</name>
<dbReference type="GO" id="GO:0005732">
    <property type="term" value="C:sno(s)RNA-containing ribonucleoprotein complex"/>
    <property type="evidence" value="ECO:0007669"/>
    <property type="project" value="TreeGrafter"/>
</dbReference>
<evidence type="ECO:0000256" key="7">
    <source>
        <dbReference type="ARBA" id="ARBA00022884"/>
    </source>
</evidence>
<protein>
    <recommendedName>
        <fullName evidence="13">Sm domain-containing protein</fullName>
    </recommendedName>
</protein>
<evidence type="ECO:0000256" key="6">
    <source>
        <dbReference type="ARBA" id="ARBA00022728"/>
    </source>
</evidence>
<dbReference type="GO" id="GO:0005730">
    <property type="term" value="C:nucleolus"/>
    <property type="evidence" value="ECO:0007669"/>
    <property type="project" value="TreeGrafter"/>
</dbReference>
<dbReference type="GO" id="GO:0000398">
    <property type="term" value="P:mRNA splicing, via spliceosome"/>
    <property type="evidence" value="ECO:0007669"/>
    <property type="project" value="InterPro"/>
</dbReference>
<dbReference type="GO" id="GO:0000932">
    <property type="term" value="C:P-body"/>
    <property type="evidence" value="ECO:0007669"/>
    <property type="project" value="TreeGrafter"/>
</dbReference>
<dbReference type="CDD" id="cd01726">
    <property type="entry name" value="LSm6"/>
    <property type="match status" value="1"/>
</dbReference>
<evidence type="ECO:0000256" key="2">
    <source>
        <dbReference type="ARBA" id="ARBA00004496"/>
    </source>
</evidence>
<comment type="similarity">
    <text evidence="3">Belongs to the snRNP Sm proteins family.</text>
</comment>
<keyword evidence="8" id="KW-0508">mRNA splicing</keyword>
<keyword evidence="4" id="KW-0963">Cytoplasm</keyword>
<reference evidence="14" key="1">
    <citation type="submission" date="2019-12" db="EMBL/GenBank/DDBJ databases">
        <title>Genome sequencing and annotation of Brassica cretica.</title>
        <authorList>
            <person name="Studholme D.J."/>
            <person name="Sarris P.F."/>
        </authorList>
    </citation>
    <scope>NUCLEOTIDE SEQUENCE</scope>
    <source>
        <strain evidence="14">PFS-001/15</strain>
        <tissue evidence="14">Leaf</tissue>
    </source>
</reference>
<keyword evidence="7" id="KW-0694">RNA-binding</keyword>
<dbReference type="GO" id="GO:0003723">
    <property type="term" value="F:RNA binding"/>
    <property type="evidence" value="ECO:0007669"/>
    <property type="project" value="UniProtKB-KW"/>
</dbReference>
<evidence type="ECO:0000256" key="12">
    <source>
        <dbReference type="SAM" id="MobiDB-lite"/>
    </source>
</evidence>
<evidence type="ECO:0000256" key="4">
    <source>
        <dbReference type="ARBA" id="ARBA00022490"/>
    </source>
</evidence>
<dbReference type="SMART" id="SM00651">
    <property type="entry name" value="Sm"/>
    <property type="match status" value="1"/>
</dbReference>
<dbReference type="FunFam" id="2.30.30.100:FF:000010">
    <property type="entry name" value="U6 snRNA-associated Sm-like protein LSm6"/>
    <property type="match status" value="1"/>
</dbReference>
<evidence type="ECO:0000256" key="10">
    <source>
        <dbReference type="ARBA" id="ARBA00023274"/>
    </source>
</evidence>
<dbReference type="GO" id="GO:0120115">
    <property type="term" value="C:Lsm2-8 complex"/>
    <property type="evidence" value="ECO:0007669"/>
    <property type="project" value="UniProtKB-ARBA"/>
</dbReference>
<dbReference type="PANTHER" id="PTHR11021:SF8">
    <property type="entry name" value="SM-LIKE PROTEIN LSM36B-RELATED"/>
    <property type="match status" value="1"/>
</dbReference>
<dbReference type="Proteomes" id="UP000712281">
    <property type="component" value="Unassembled WGS sequence"/>
</dbReference>
<evidence type="ECO:0000259" key="13">
    <source>
        <dbReference type="PROSITE" id="PS52002"/>
    </source>
</evidence>
<dbReference type="GO" id="GO:0046540">
    <property type="term" value="C:U4/U6 x U5 tri-snRNP complex"/>
    <property type="evidence" value="ECO:0007669"/>
    <property type="project" value="TreeGrafter"/>
</dbReference>
<dbReference type="PANTHER" id="PTHR11021">
    <property type="entry name" value="SMALL NUCLEAR RIBONUCLEOPROTEIN F SNRNP-F"/>
    <property type="match status" value="1"/>
</dbReference>
<evidence type="ECO:0000256" key="8">
    <source>
        <dbReference type="ARBA" id="ARBA00023187"/>
    </source>
</evidence>
<comment type="caution">
    <text evidence="14">The sequence shown here is derived from an EMBL/GenBank/DDBJ whole genome shotgun (WGS) entry which is preliminary data.</text>
</comment>
<feature type="domain" description="Sm" evidence="13">
    <location>
        <begin position="113"/>
        <end position="185"/>
    </location>
</feature>
<dbReference type="AlphaFoldDB" id="A0A8S9LT86"/>
<evidence type="ECO:0000256" key="11">
    <source>
        <dbReference type="ARBA" id="ARBA00054684"/>
    </source>
</evidence>
<sequence length="190" mass="21138">MVPKVGYHSYTKDMGVEVSRTGRDQVELAGRADSRDGRTRRRTQPRDGSARQRADPRDGSALRRVAFVRDSLVRSLPIFLSVDVLREIRFVAQRKKERKMSGSGDKVVGTTKTPADFLKSIRGRPVVVKLNSGVDYRGILACLDGYMNIAMEQTEEYVNGQLKNKYGDAFIRGNNVLYISTVKGPLADGA</sequence>
<evidence type="ECO:0000256" key="9">
    <source>
        <dbReference type="ARBA" id="ARBA00023242"/>
    </source>
</evidence>
<evidence type="ECO:0000256" key="5">
    <source>
        <dbReference type="ARBA" id="ARBA00022664"/>
    </source>
</evidence>
<dbReference type="InterPro" id="IPR047575">
    <property type="entry name" value="Sm"/>
</dbReference>
<dbReference type="SUPFAM" id="SSF50182">
    <property type="entry name" value="Sm-like ribonucleoproteins"/>
    <property type="match status" value="1"/>
</dbReference>
<dbReference type="InterPro" id="IPR016487">
    <property type="entry name" value="Lsm6/sSmF"/>
</dbReference>
<accession>A0A8S9LT86</accession>
<dbReference type="GO" id="GO:0005688">
    <property type="term" value="C:U6 snRNP"/>
    <property type="evidence" value="ECO:0007669"/>
    <property type="project" value="TreeGrafter"/>
</dbReference>
<dbReference type="Pfam" id="PF01423">
    <property type="entry name" value="LSM"/>
    <property type="match status" value="1"/>
</dbReference>
<dbReference type="EMBL" id="QGKW02000276">
    <property type="protein sequence ID" value="KAF2609061.1"/>
    <property type="molecule type" value="Genomic_DNA"/>
</dbReference>
<dbReference type="InterPro" id="IPR001163">
    <property type="entry name" value="Sm_dom_euk/arc"/>
</dbReference>
<gene>
    <name evidence="14" type="ORF">F2Q68_00045134</name>
</gene>